<name>A0A0B7IG40_9FLAO</name>
<organism evidence="1 2">
    <name type="scientific">Capnocytophaga canimorsus</name>
    <dbReference type="NCBI Taxonomy" id="28188"/>
    <lineage>
        <taxon>Bacteria</taxon>
        <taxon>Pseudomonadati</taxon>
        <taxon>Bacteroidota</taxon>
        <taxon>Flavobacteriia</taxon>
        <taxon>Flavobacteriales</taxon>
        <taxon>Flavobacteriaceae</taxon>
        <taxon>Capnocytophaga</taxon>
    </lineage>
</organism>
<evidence type="ECO:0000313" key="2">
    <source>
        <dbReference type="Proteomes" id="UP000039370"/>
    </source>
</evidence>
<accession>A0A0B7IG40</accession>
<dbReference type="Proteomes" id="UP000039370">
    <property type="component" value="Unassembled WGS sequence"/>
</dbReference>
<proteinExistence type="predicted"/>
<gene>
    <name evidence="1" type="ORF">CCAN11_1840010</name>
</gene>
<dbReference type="AlphaFoldDB" id="A0A0B7IG40"/>
<dbReference type="EMBL" id="CDOK01000095">
    <property type="protein sequence ID" value="CEN48933.1"/>
    <property type="molecule type" value="Genomic_DNA"/>
</dbReference>
<evidence type="ECO:0000313" key="1">
    <source>
        <dbReference type="EMBL" id="CEN48933.1"/>
    </source>
</evidence>
<sequence length="86" mass="10385">MISQNFKRLISQNEEIKNFYIAYLEKNWVIDKEQREIAIVMQDAIFRYKNLLEKYPNIDRRVPLKHIASHLGITPTQLSRIRKEIL</sequence>
<protein>
    <submittedName>
        <fullName evidence="1">Cyclic nucleotide-binding protein</fullName>
    </submittedName>
</protein>
<reference evidence="2" key="1">
    <citation type="submission" date="2015-01" db="EMBL/GenBank/DDBJ databases">
        <authorList>
            <person name="MANFREDI Pablo"/>
        </authorList>
    </citation>
    <scope>NUCLEOTIDE SEQUENCE [LARGE SCALE GENOMIC DNA]</scope>
    <source>
        <strain evidence="2">Cc11</strain>
    </source>
</reference>